<dbReference type="AlphaFoldDB" id="A0A9W7I547"/>
<dbReference type="Proteomes" id="UP001165190">
    <property type="component" value="Unassembled WGS sequence"/>
</dbReference>
<evidence type="ECO:0000313" key="1">
    <source>
        <dbReference type="EMBL" id="GMI89047.1"/>
    </source>
</evidence>
<protein>
    <submittedName>
        <fullName evidence="1">Uncharacterized protein</fullName>
    </submittedName>
</protein>
<keyword evidence="2" id="KW-1185">Reference proteome</keyword>
<reference evidence="1" key="1">
    <citation type="submission" date="2023-05" db="EMBL/GenBank/DDBJ databases">
        <title>Genome and transcriptome analyses reveal genes involved in the formation of fine ridges on petal epidermal cells in Hibiscus trionum.</title>
        <authorList>
            <person name="Koshimizu S."/>
            <person name="Masuda S."/>
            <person name="Ishii T."/>
            <person name="Shirasu K."/>
            <person name="Hoshino A."/>
            <person name="Arita M."/>
        </authorList>
    </citation>
    <scope>NUCLEOTIDE SEQUENCE</scope>
    <source>
        <strain evidence="1">Hamamatsu line</strain>
    </source>
</reference>
<gene>
    <name evidence="1" type="ORF">HRI_002574000</name>
</gene>
<proteinExistence type="predicted"/>
<accession>A0A9W7I547</accession>
<name>A0A9W7I547_HIBTR</name>
<sequence>MLSFCWSTDGFCFQRDFAAKHFSPDLCWKIEDTIFKMRNLYGMSFITLVETSTRYDLCVSVVGWWDWDYAGGL</sequence>
<organism evidence="1 2">
    <name type="scientific">Hibiscus trionum</name>
    <name type="common">Flower of an hour</name>
    <dbReference type="NCBI Taxonomy" id="183268"/>
    <lineage>
        <taxon>Eukaryota</taxon>
        <taxon>Viridiplantae</taxon>
        <taxon>Streptophyta</taxon>
        <taxon>Embryophyta</taxon>
        <taxon>Tracheophyta</taxon>
        <taxon>Spermatophyta</taxon>
        <taxon>Magnoliopsida</taxon>
        <taxon>eudicotyledons</taxon>
        <taxon>Gunneridae</taxon>
        <taxon>Pentapetalae</taxon>
        <taxon>rosids</taxon>
        <taxon>malvids</taxon>
        <taxon>Malvales</taxon>
        <taxon>Malvaceae</taxon>
        <taxon>Malvoideae</taxon>
        <taxon>Hibiscus</taxon>
    </lineage>
</organism>
<comment type="caution">
    <text evidence="1">The sequence shown here is derived from an EMBL/GenBank/DDBJ whole genome shotgun (WGS) entry which is preliminary data.</text>
</comment>
<dbReference type="EMBL" id="BSYR01000022">
    <property type="protein sequence ID" value="GMI89047.1"/>
    <property type="molecule type" value="Genomic_DNA"/>
</dbReference>
<evidence type="ECO:0000313" key="2">
    <source>
        <dbReference type="Proteomes" id="UP001165190"/>
    </source>
</evidence>